<gene>
    <name evidence="7" type="ORF">ADIAG_01881</name>
</gene>
<organism evidence="7 8">
    <name type="scientific">Paeniglutamicibacter gangotriensis Lz1y</name>
    <dbReference type="NCBI Taxonomy" id="1276920"/>
    <lineage>
        <taxon>Bacteria</taxon>
        <taxon>Bacillati</taxon>
        <taxon>Actinomycetota</taxon>
        <taxon>Actinomycetes</taxon>
        <taxon>Micrococcales</taxon>
        <taxon>Micrococcaceae</taxon>
        <taxon>Paeniglutamicibacter</taxon>
    </lineage>
</organism>
<dbReference type="Gene3D" id="1.20.1250.20">
    <property type="entry name" value="MFS general substrate transporter like domains"/>
    <property type="match status" value="1"/>
</dbReference>
<dbReference type="PATRIC" id="fig|1276920.7.peg.1881"/>
<accession>M7NIS3</accession>
<feature type="transmembrane region" description="Helical" evidence="6">
    <location>
        <begin position="55"/>
        <end position="78"/>
    </location>
</feature>
<dbReference type="CDD" id="cd06173">
    <property type="entry name" value="MFS_MefA_like"/>
    <property type="match status" value="1"/>
</dbReference>
<dbReference type="EMBL" id="AOCK01000005">
    <property type="protein sequence ID" value="EMQ98453.1"/>
    <property type="molecule type" value="Genomic_DNA"/>
</dbReference>
<dbReference type="Pfam" id="PF07690">
    <property type="entry name" value="MFS_1"/>
    <property type="match status" value="1"/>
</dbReference>
<dbReference type="PANTHER" id="PTHR23513">
    <property type="entry name" value="INTEGRAL MEMBRANE EFFLUX PROTEIN-RELATED"/>
    <property type="match status" value="1"/>
</dbReference>
<feature type="transmembrane region" description="Helical" evidence="6">
    <location>
        <begin position="373"/>
        <end position="395"/>
    </location>
</feature>
<evidence type="ECO:0000256" key="4">
    <source>
        <dbReference type="ARBA" id="ARBA00022989"/>
    </source>
</evidence>
<comment type="subcellular location">
    <subcellularLocation>
        <location evidence="1">Cell membrane</location>
        <topology evidence="1">Multi-pass membrane protein</topology>
    </subcellularLocation>
</comment>
<evidence type="ECO:0000256" key="5">
    <source>
        <dbReference type="ARBA" id="ARBA00023136"/>
    </source>
</evidence>
<dbReference type="PANTHER" id="PTHR23513:SF18">
    <property type="entry name" value="INTEGRAL MEMBRANE PROTEIN"/>
    <property type="match status" value="1"/>
</dbReference>
<dbReference type="InterPro" id="IPR036259">
    <property type="entry name" value="MFS_trans_sf"/>
</dbReference>
<keyword evidence="2" id="KW-1003">Cell membrane</keyword>
<sequence>MLSMTPRTSMKLLAPLRDRQAGPLLASFWAAELADGIISVLVPVAVYAVTQDVSAVALVFLGRMLLGIVMAHLGGWLADRYQRKYLLVANYLVRMLCATAILVWHEQVLFLAVLGIVLGALGAFDNPAAEAGVRSIFRHDLQAVAVMRNVGQTLSQMIGPALGGLLFGTVGVAGALWASIGLMVIAVLVIIPVAPLPKGSPREKNPPGQKTSKPEKPRLIGAVFMATFLSSFLVGVVVAVGVPHLEQDSSAPAGAYGYALAIYSFGAVIGGWVAGLIRWRDRHLPRVLLISAGAYGLIAAAGMLGPWWTILISWFAWGICFGPEGILTDRYVVARTPDRDLGRLYARWSNIGRLGAAAAYVSMLVWGTANPTILALVLSLGAVVIAPLLIAIPLLRQRQHQ</sequence>
<evidence type="ECO:0000256" key="1">
    <source>
        <dbReference type="ARBA" id="ARBA00004651"/>
    </source>
</evidence>
<keyword evidence="8" id="KW-1185">Reference proteome</keyword>
<feature type="transmembrane region" description="Helical" evidence="6">
    <location>
        <begin position="287"/>
        <end position="308"/>
    </location>
</feature>
<feature type="transmembrane region" description="Helical" evidence="6">
    <location>
        <begin position="255"/>
        <end position="275"/>
    </location>
</feature>
<evidence type="ECO:0000256" key="6">
    <source>
        <dbReference type="SAM" id="Phobius"/>
    </source>
</evidence>
<evidence type="ECO:0000313" key="7">
    <source>
        <dbReference type="EMBL" id="EMQ98453.1"/>
    </source>
</evidence>
<protein>
    <submittedName>
        <fullName evidence="7">Permease</fullName>
    </submittedName>
</protein>
<comment type="caution">
    <text evidence="7">The sequence shown here is derived from an EMBL/GenBank/DDBJ whole genome shotgun (WGS) entry which is preliminary data.</text>
</comment>
<dbReference type="SUPFAM" id="SSF103473">
    <property type="entry name" value="MFS general substrate transporter"/>
    <property type="match status" value="1"/>
</dbReference>
<feature type="transmembrane region" description="Helical" evidence="6">
    <location>
        <begin position="218"/>
        <end position="243"/>
    </location>
</feature>
<dbReference type="InterPro" id="IPR011701">
    <property type="entry name" value="MFS"/>
</dbReference>
<dbReference type="GO" id="GO:0022857">
    <property type="term" value="F:transmembrane transporter activity"/>
    <property type="evidence" value="ECO:0007669"/>
    <property type="project" value="InterPro"/>
</dbReference>
<dbReference type="STRING" id="1276920.ADIAG_01881"/>
<feature type="transmembrane region" description="Helical" evidence="6">
    <location>
        <begin position="176"/>
        <end position="197"/>
    </location>
</feature>
<name>M7NIS3_9MICC</name>
<evidence type="ECO:0000256" key="3">
    <source>
        <dbReference type="ARBA" id="ARBA00022692"/>
    </source>
</evidence>
<keyword evidence="4 6" id="KW-1133">Transmembrane helix</keyword>
<dbReference type="GO" id="GO:0005886">
    <property type="term" value="C:plasma membrane"/>
    <property type="evidence" value="ECO:0007669"/>
    <property type="project" value="UniProtKB-SubCell"/>
</dbReference>
<feature type="transmembrane region" description="Helical" evidence="6">
    <location>
        <begin position="110"/>
        <end position="129"/>
    </location>
</feature>
<reference evidence="7 8" key="1">
    <citation type="journal article" date="2013" name="Genome Announc.">
        <title>Draft Genome Sequence of Arthrobacter gangotriensis Strain Lz1yT, Isolated from a Penguin Rookery Soil Sample Collected in Antarctica, near the Indian Station Dakshin Gangotri.</title>
        <authorList>
            <person name="Shivaji S."/>
            <person name="Ara S."/>
            <person name="Bandi S."/>
            <person name="Singh A."/>
            <person name="Kumar Pinnaka A."/>
        </authorList>
    </citation>
    <scope>NUCLEOTIDE SEQUENCE [LARGE SCALE GENOMIC DNA]</scope>
    <source>
        <strain evidence="7 8">Lz1y</strain>
    </source>
</reference>
<keyword evidence="5 6" id="KW-0472">Membrane</keyword>
<evidence type="ECO:0000313" key="8">
    <source>
        <dbReference type="Proteomes" id="UP000012015"/>
    </source>
</evidence>
<feature type="transmembrane region" description="Helical" evidence="6">
    <location>
        <begin position="21"/>
        <end position="49"/>
    </location>
</feature>
<dbReference type="AlphaFoldDB" id="M7NIS3"/>
<evidence type="ECO:0000256" key="2">
    <source>
        <dbReference type="ARBA" id="ARBA00022475"/>
    </source>
</evidence>
<dbReference type="Proteomes" id="UP000012015">
    <property type="component" value="Unassembled WGS sequence"/>
</dbReference>
<keyword evidence="3 6" id="KW-0812">Transmembrane</keyword>
<proteinExistence type="predicted"/>
<dbReference type="eggNOG" id="COG2814">
    <property type="taxonomic scope" value="Bacteria"/>
</dbReference>